<reference evidence="9" key="1">
    <citation type="journal article" date="2011" name="BMC Genomics">
        <title>Complete genome sequence of the filamentous anoxygenic phototrophic bacterium Chloroflexus aurantiacus.</title>
        <authorList>
            <person name="Tang K.H."/>
            <person name="Barry K."/>
            <person name="Chertkov O."/>
            <person name="Dalin E."/>
            <person name="Han C.S."/>
            <person name="Hauser L.J."/>
            <person name="Honchak B.M."/>
            <person name="Karbach L.E."/>
            <person name="Land M.L."/>
            <person name="Lapidus A."/>
            <person name="Larimer F.W."/>
            <person name="Mikhailova N."/>
            <person name="Pitluck S."/>
            <person name="Pierson B.K."/>
            <person name="Blankenship R.E."/>
        </authorList>
    </citation>
    <scope>NUCLEOTIDE SEQUENCE [LARGE SCALE GENOMIC DNA]</scope>
    <source>
        <strain evidence="9">ATCC 29366 / DSM 635 / J-10-fl</strain>
    </source>
</reference>
<evidence type="ECO:0000256" key="1">
    <source>
        <dbReference type="ARBA" id="ARBA00004162"/>
    </source>
</evidence>
<evidence type="ECO:0000256" key="3">
    <source>
        <dbReference type="ARBA" id="ARBA00022692"/>
    </source>
</evidence>
<dbReference type="STRING" id="324602.Caur_1953"/>
<keyword evidence="4 6" id="KW-1133">Transmembrane helix</keyword>
<name>A9WE09_CHLAA</name>
<dbReference type="Proteomes" id="UP000002008">
    <property type="component" value="Chromosome"/>
</dbReference>
<feature type="signal peptide" evidence="7">
    <location>
        <begin position="1"/>
        <end position="21"/>
    </location>
</feature>
<organism evidence="8 9">
    <name type="scientific">Chloroflexus aurantiacus (strain ATCC 29366 / DSM 635 / J-10-fl)</name>
    <dbReference type="NCBI Taxonomy" id="324602"/>
    <lineage>
        <taxon>Bacteria</taxon>
        <taxon>Bacillati</taxon>
        <taxon>Chloroflexota</taxon>
        <taxon>Chloroflexia</taxon>
        <taxon>Chloroflexales</taxon>
        <taxon>Chloroflexineae</taxon>
        <taxon>Chloroflexaceae</taxon>
        <taxon>Chloroflexus</taxon>
    </lineage>
</organism>
<dbReference type="PANTHER" id="PTHR39083">
    <property type="entry name" value="CYCLIC DI-GMP-BINDING PROTEIN"/>
    <property type="match status" value="1"/>
</dbReference>
<feature type="transmembrane region" description="Helical" evidence="6">
    <location>
        <begin position="659"/>
        <end position="679"/>
    </location>
</feature>
<dbReference type="GO" id="GO:0005886">
    <property type="term" value="C:plasma membrane"/>
    <property type="evidence" value="ECO:0000318"/>
    <property type="project" value="GO_Central"/>
</dbReference>
<dbReference type="EnsemblBacteria" id="ABY35168">
    <property type="protein sequence ID" value="ABY35168"/>
    <property type="gene ID" value="Caur_1953"/>
</dbReference>
<evidence type="ECO:0000256" key="7">
    <source>
        <dbReference type="SAM" id="SignalP"/>
    </source>
</evidence>
<dbReference type="GO" id="GO:0006011">
    <property type="term" value="P:UDP-alpha-D-glucose metabolic process"/>
    <property type="evidence" value="ECO:0007669"/>
    <property type="project" value="InterPro"/>
</dbReference>
<feature type="chain" id="PRO_5002743965" evidence="7">
    <location>
        <begin position="22"/>
        <end position="687"/>
    </location>
</feature>
<dbReference type="AlphaFoldDB" id="A9WE09"/>
<sequence length="687" mass="73816">MVVKQLLRWTLRLFLSLQVLAFPAPLAAQGAIHRFADLGYGDRTAFGIDTVLDYYFPIPTGLRPRSNGVLTLRFTHSPLLRADRSTITVVFNGRALGSARLTPDNAEEGVLSVVLPIAGFDGPGLFIQVRLHMRLTDDICEEVQNPALWTVVQGDSTLRLDLQPVEAGTLADVAALFAPLPLSAPEVRAPPTIVLHPTTEPSTLAAAGQVAFAIGRWAALAQQAPVLTVSDTVPEQLPTIVVALASLPEGNWGSVRWNGRAYEVDGQEVPPDHGLLMVEPASPPRLLVAGATPTALRFAAQALSTSLPAAAVLAVTQPPPQLPAAAWRDGAASFAQLGVDRRQVVGAGEHQIDFAFERPSGWDVRVGGTLDLQIATASGLRAQTSWVSAAVNGITLGSQRLQVETNVPVQYRFTLPADLLNSDLEGTPIRRLDLQIRLYLDLPNSGCEEVDPSAAWAVIEPTSAWRLPNDPAAVDDLGRFPAALLADTNARLVLPPQPTIYEVQAGLELAAAMGRWVTLKDVPPPILLTANDIGDNRNGPLVILGSRERHPLAAMINTPSNTPFVYQPGRSVQATLSIVPSPWQSGAHVLFIDAADSDGLRLGVRALREWALLRVLRGSQAQITADPDPTVVSLTNPLQTPPQTLTPRIEVTLLERFPAWQVVGSILLIALVATAVLVIRIRWLRRK</sequence>
<keyword evidence="9" id="KW-1185">Reference proteome</keyword>
<keyword evidence="2" id="KW-1003">Cell membrane</keyword>
<accession>A9WE09</accession>
<evidence type="ECO:0000313" key="8">
    <source>
        <dbReference type="EMBL" id="ABY35168.1"/>
    </source>
</evidence>
<dbReference type="eggNOG" id="ENOG503373S">
    <property type="taxonomic scope" value="Bacteria"/>
</dbReference>
<dbReference type="PATRIC" id="fig|324602.8.peg.2222"/>
<evidence type="ECO:0000256" key="2">
    <source>
        <dbReference type="ARBA" id="ARBA00022475"/>
    </source>
</evidence>
<dbReference type="InterPro" id="IPR018513">
    <property type="entry name" value="Cell_synthase_bac"/>
</dbReference>
<evidence type="ECO:0000256" key="5">
    <source>
        <dbReference type="ARBA" id="ARBA00023136"/>
    </source>
</evidence>
<keyword evidence="3 6" id="KW-0812">Transmembrane</keyword>
<keyword evidence="7" id="KW-0732">Signal</keyword>
<dbReference type="KEGG" id="cau:Caur_1953"/>
<proteinExistence type="predicted"/>
<keyword evidence="5 6" id="KW-0472">Membrane</keyword>
<dbReference type="Pfam" id="PF03170">
    <property type="entry name" value="BcsB"/>
    <property type="match status" value="1"/>
</dbReference>
<dbReference type="InParanoid" id="A9WE09"/>
<dbReference type="HOGENOM" id="CLU_400480_0_0_0"/>
<dbReference type="Gene3D" id="2.60.120.260">
    <property type="entry name" value="Galactose-binding domain-like"/>
    <property type="match status" value="2"/>
</dbReference>
<evidence type="ECO:0000256" key="4">
    <source>
        <dbReference type="ARBA" id="ARBA00022989"/>
    </source>
</evidence>
<gene>
    <name evidence="8" type="ordered locus">Caur_1953</name>
</gene>
<evidence type="ECO:0000313" key="9">
    <source>
        <dbReference type="Proteomes" id="UP000002008"/>
    </source>
</evidence>
<dbReference type="RefSeq" id="WP_012257822.1">
    <property type="nucleotide sequence ID" value="NC_010175.1"/>
</dbReference>
<evidence type="ECO:0000256" key="6">
    <source>
        <dbReference type="SAM" id="Phobius"/>
    </source>
</evidence>
<protein>
    <submittedName>
        <fullName evidence="8">Uncharacterized protein</fullName>
    </submittedName>
</protein>
<comment type="subcellular location">
    <subcellularLocation>
        <location evidence="1">Cell membrane</location>
        <topology evidence="1">Single-pass membrane protein</topology>
    </subcellularLocation>
</comment>
<dbReference type="EMBL" id="CP000909">
    <property type="protein sequence ID" value="ABY35168.1"/>
    <property type="molecule type" value="Genomic_DNA"/>
</dbReference>
<dbReference type="PANTHER" id="PTHR39083:SF1">
    <property type="entry name" value="CYCLIC DI-GMP-BINDING PROTEIN"/>
    <property type="match status" value="1"/>
</dbReference>